<evidence type="ECO:0000313" key="2">
    <source>
        <dbReference type="EMBL" id="TKK65683.1"/>
    </source>
</evidence>
<dbReference type="PANTHER" id="PTHR37833">
    <property type="entry name" value="LIPOPROTEIN-RELATED"/>
    <property type="match status" value="1"/>
</dbReference>
<protein>
    <submittedName>
        <fullName evidence="2">DUF1573 domain-containing protein</fullName>
    </submittedName>
</protein>
<dbReference type="OrthoDB" id="826619at2"/>
<dbReference type="EMBL" id="SZQL01000019">
    <property type="protein sequence ID" value="TKK65683.1"/>
    <property type="molecule type" value="Genomic_DNA"/>
</dbReference>
<dbReference type="PANTHER" id="PTHR37833:SF1">
    <property type="entry name" value="SIGNAL PEPTIDE PROTEIN"/>
    <property type="match status" value="1"/>
</dbReference>
<sequence length="123" mass="13399">MKYILLIACMAFATLSFAQDAPAKFQELKHSFGKIKKGVPVTTEFKFTNTSSKPLIIEVATAECGCTTPEYPKTPVMAGKESTIKVTYNAESEGHFEKKVTVKFAKYAEPVILEIDGDVAGGK</sequence>
<dbReference type="Gene3D" id="2.60.40.10">
    <property type="entry name" value="Immunoglobulins"/>
    <property type="match status" value="1"/>
</dbReference>
<feature type="signal peptide" evidence="1">
    <location>
        <begin position="1"/>
        <end position="18"/>
    </location>
</feature>
<evidence type="ECO:0000256" key="1">
    <source>
        <dbReference type="SAM" id="SignalP"/>
    </source>
</evidence>
<dbReference type="InterPro" id="IPR013783">
    <property type="entry name" value="Ig-like_fold"/>
</dbReference>
<name>A0A4V5UU21_9BACT</name>
<comment type="caution">
    <text evidence="2">The sequence shown here is derived from an EMBL/GenBank/DDBJ whole genome shotgun (WGS) entry which is preliminary data.</text>
</comment>
<keyword evidence="3" id="KW-1185">Reference proteome</keyword>
<gene>
    <name evidence="2" type="ORF">FC093_19300</name>
</gene>
<dbReference type="AlphaFoldDB" id="A0A4V5UU21"/>
<feature type="chain" id="PRO_5020561881" evidence="1">
    <location>
        <begin position="19"/>
        <end position="123"/>
    </location>
</feature>
<evidence type="ECO:0000313" key="3">
    <source>
        <dbReference type="Proteomes" id="UP000305848"/>
    </source>
</evidence>
<organism evidence="2 3">
    <name type="scientific">Ilyomonas limi</name>
    <dbReference type="NCBI Taxonomy" id="2575867"/>
    <lineage>
        <taxon>Bacteria</taxon>
        <taxon>Pseudomonadati</taxon>
        <taxon>Bacteroidota</taxon>
        <taxon>Chitinophagia</taxon>
        <taxon>Chitinophagales</taxon>
        <taxon>Chitinophagaceae</taxon>
        <taxon>Ilyomonas</taxon>
    </lineage>
</organism>
<keyword evidence="1" id="KW-0732">Signal</keyword>
<accession>A0A4V5UU21</accession>
<reference evidence="2 3" key="1">
    <citation type="submission" date="2019-05" db="EMBL/GenBank/DDBJ databases">
        <title>Panacibacter sp. strain 17mud1-8 Genome sequencing and assembly.</title>
        <authorList>
            <person name="Chhetri G."/>
        </authorList>
    </citation>
    <scope>NUCLEOTIDE SEQUENCE [LARGE SCALE GENOMIC DNA]</scope>
    <source>
        <strain evidence="2 3">17mud1-8</strain>
    </source>
</reference>
<proteinExistence type="predicted"/>
<dbReference type="Proteomes" id="UP000305848">
    <property type="component" value="Unassembled WGS sequence"/>
</dbReference>
<dbReference type="RefSeq" id="WP_137263452.1">
    <property type="nucleotide sequence ID" value="NZ_SZQL01000019.1"/>
</dbReference>
<dbReference type="Pfam" id="PF07610">
    <property type="entry name" value="DUF1573"/>
    <property type="match status" value="1"/>
</dbReference>
<dbReference type="InterPro" id="IPR011467">
    <property type="entry name" value="DUF1573"/>
</dbReference>